<evidence type="ECO:0000313" key="1">
    <source>
        <dbReference type="EMBL" id="MBU8545277.1"/>
    </source>
</evidence>
<reference evidence="1 2" key="1">
    <citation type="submission" date="2021-01" db="EMBL/GenBank/DDBJ databases">
        <title>Roseomonas sp. nov, a bacterium isolated from an oil production mixture in Yumen Oilfield.</title>
        <authorList>
            <person name="Wu D."/>
        </authorList>
    </citation>
    <scope>NUCLEOTIDE SEQUENCE [LARGE SCALE GENOMIC DNA]</scope>
    <source>
        <strain evidence="1 2">ROY-5-3</strain>
    </source>
</reference>
<dbReference type="SMART" id="SM00855">
    <property type="entry name" value="PGAM"/>
    <property type="match status" value="1"/>
</dbReference>
<accession>A0ABS6HBT4</accession>
<dbReference type="EMBL" id="JAERQM010000004">
    <property type="protein sequence ID" value="MBU8545277.1"/>
    <property type="molecule type" value="Genomic_DNA"/>
</dbReference>
<evidence type="ECO:0000313" key="2">
    <source>
        <dbReference type="Proteomes" id="UP000689967"/>
    </source>
</evidence>
<dbReference type="Proteomes" id="UP000689967">
    <property type="component" value="Unassembled WGS sequence"/>
</dbReference>
<comment type="caution">
    <text evidence="1">The sequence shown here is derived from an EMBL/GenBank/DDBJ whole genome shotgun (WGS) entry which is preliminary data.</text>
</comment>
<gene>
    <name evidence="1" type="ORF">JJQ90_16260</name>
</gene>
<sequence length="182" mass="19504">MRQLLLLRHAKSSWDDPRLSDHARPLNARGRRAAVAMGAAMRELGLAPDVVLVSSARRTLQTLEALGPLEGPPLIEPMDDLYLAAWPSLIDVLRRVRETARSVLVIGHNPGLHDLAMALSGPTAMAAGSPMTRRLAEGYPTATLTEFALALPWGRVEAGGGRLLRVLSPADLPSADPPEMTA</sequence>
<proteinExistence type="predicted"/>
<keyword evidence="2" id="KW-1185">Reference proteome</keyword>
<dbReference type="InterPro" id="IPR013078">
    <property type="entry name" value="His_Pase_superF_clade-1"/>
</dbReference>
<organism evidence="1 2">
    <name type="scientific">Falsiroseomonas oleicola</name>
    <dbReference type="NCBI Taxonomy" id="2801474"/>
    <lineage>
        <taxon>Bacteria</taxon>
        <taxon>Pseudomonadati</taxon>
        <taxon>Pseudomonadota</taxon>
        <taxon>Alphaproteobacteria</taxon>
        <taxon>Acetobacterales</taxon>
        <taxon>Roseomonadaceae</taxon>
        <taxon>Falsiroseomonas</taxon>
    </lineage>
</organism>
<dbReference type="Pfam" id="PF00300">
    <property type="entry name" value="His_Phos_1"/>
    <property type="match status" value="1"/>
</dbReference>
<dbReference type="PANTHER" id="PTHR47623">
    <property type="entry name" value="OS09G0287300 PROTEIN"/>
    <property type="match status" value="1"/>
</dbReference>
<name>A0ABS6HBT4_9PROT</name>
<dbReference type="CDD" id="cd07067">
    <property type="entry name" value="HP_PGM_like"/>
    <property type="match status" value="1"/>
</dbReference>
<dbReference type="PANTHER" id="PTHR47623:SF1">
    <property type="entry name" value="OS09G0287300 PROTEIN"/>
    <property type="match status" value="1"/>
</dbReference>
<protein>
    <submittedName>
        <fullName evidence="1">Histidine phosphatase family protein</fullName>
    </submittedName>
</protein>